<dbReference type="SUPFAM" id="SSF82171">
    <property type="entry name" value="DPP6 N-terminal domain-like"/>
    <property type="match status" value="2"/>
</dbReference>
<feature type="region of interest" description="Disordered" evidence="1">
    <location>
        <begin position="874"/>
        <end position="902"/>
    </location>
</feature>
<organism evidence="2 3">
    <name type="scientific">Limimonas halophila</name>
    <dbReference type="NCBI Taxonomy" id="1082479"/>
    <lineage>
        <taxon>Bacteria</taxon>
        <taxon>Pseudomonadati</taxon>
        <taxon>Pseudomonadota</taxon>
        <taxon>Alphaproteobacteria</taxon>
        <taxon>Rhodospirillales</taxon>
        <taxon>Rhodovibrionaceae</taxon>
        <taxon>Limimonas</taxon>
    </lineage>
</organism>
<gene>
    <name evidence="2" type="ORF">SAMN05216241_10555</name>
</gene>
<dbReference type="Pfam" id="PF17963">
    <property type="entry name" value="Big_9"/>
    <property type="match status" value="2"/>
</dbReference>
<dbReference type="InterPro" id="IPR011042">
    <property type="entry name" value="6-blade_b-propeller_TolB-like"/>
</dbReference>
<dbReference type="Gene3D" id="2.60.40.3440">
    <property type="match status" value="1"/>
</dbReference>
<dbReference type="Proteomes" id="UP000199415">
    <property type="component" value="Unassembled WGS sequence"/>
</dbReference>
<dbReference type="STRING" id="1082479.SAMN05216241_10555"/>
<accession>A0A1G7RA75</accession>
<feature type="compositionally biased region" description="Polar residues" evidence="1">
    <location>
        <begin position="18"/>
        <end position="27"/>
    </location>
</feature>
<evidence type="ECO:0000256" key="1">
    <source>
        <dbReference type="SAM" id="MobiDB-lite"/>
    </source>
</evidence>
<name>A0A1G7RA75_9PROT</name>
<dbReference type="RefSeq" id="WP_090019646.1">
    <property type="nucleotide sequence ID" value="NZ_FNCE01000005.1"/>
</dbReference>
<protein>
    <submittedName>
        <fullName evidence="2">WD40-like Beta Propeller Repeat</fullName>
    </submittedName>
</protein>
<keyword evidence="3" id="KW-1185">Reference proteome</keyword>
<dbReference type="OrthoDB" id="7875798at2"/>
<feature type="region of interest" description="Disordered" evidence="1">
    <location>
        <begin position="18"/>
        <end position="41"/>
    </location>
</feature>
<dbReference type="Gene3D" id="2.120.10.30">
    <property type="entry name" value="TolB, C-terminal domain"/>
    <property type="match status" value="4"/>
</dbReference>
<sequence>MHANREDAVPVIRSLTLISTPAGSTQAAGGENPSVSGDGRRVAFQSADQAFEPDAFDRTRDVFVKTPATGAVQRVSEDPAGPANDASINPVISDDGGTVAFVAEDLTPNDGEQRDEVFALDLDDGGAVRVPGGDLDPQGGDPDNLRPAIKADGGLVAFARGGTITLADRAAGTADTRQPDPVLADSGIALTPDGRLFAVTQAFDGPASSDLVTATANTVLTDRASGLGERLDGFGGLDETAILTPTDTRGAAVSADGRHVAYVREPGEGAEIVLQDRATDRIEVIAPAGRIAGGETPALSIDADGRRVAFSSASDDLVPGDANGVRDVFVYDRVTDEITRVSETPDGAGGDGASRDPEISADGEVVVFESRATNLRPGDADSALDVYRVRLDEPAFPAERVPEPVPDQARLRSDQSLTLDVLANDRDPDGAGLEIAEAAVTDGKVDVDVTPGDRLEIAPDRDAGGPATITYTVEDADGLTASSRVAVDIEPEDGVSVRGVADTGVDAGTIGDVAVGEDGEVIAFSATASDLVPEDANNARDAFVLDTADGSVQRVSETDDGAAPETGIGAFDLSPDGEALAFTSTAGNLVEGDTNGLADVFLKDLGTGDLERASVGPDGAQAGAPARAPAVADGGAAVAFVSAADNLVPGDANGEADIFVRDTGDGTLTRISEGIGDPLAPDRVLDIGADGRFVAYLDGSGPEGQGSVVLHDRADGTSQRFGPDVPVNGILPPSLSLSPDASTIALSRVVSTTLIDVETGETTAIAARPDGTEANFNTGGISLSEDGERAVFTSEATNLVAGDGNAADDVFVRDFENPDIDAVAPPPGPDAPDAGTAAISADGETAVFTRSPEAGGGDRLFVATLADSRDVPAPDANALPNATDARLTGAPGGTLRADLGERVTDPDDDGDALGFAIGEAPANGTATVGADGTLTYTPGADAGAGDSFTYTVTDPAGASDTATVRVEPVAAERNLTILDGTPQALTVPFRAEVRGTAAGERVTLESGADVTWAAGTDDGVALPGPLGSYEVAQTGTALVLSRPEDGTRATIFLNGEVEIGFADGVATAGLDTASAPPTVTLGGEAVGAAFDPDDVTLGPGQPGRVVPGPDVVPENLTVLDGTGQRLEIAYPGRVVGTAAAETLEVSGDDGAVAFAANAGDRVALPGALADAELDASGNVLEIDSAGAEAEIALNAAVEVAFADGTATARLADGEIRLGGEVVQPGFDAEAAELDATDVSALVTDGGNDGFA</sequence>
<evidence type="ECO:0000313" key="2">
    <source>
        <dbReference type="EMBL" id="SDG07667.1"/>
    </source>
</evidence>
<dbReference type="PANTHER" id="PTHR36842:SF1">
    <property type="entry name" value="PROTEIN TOLB"/>
    <property type="match status" value="1"/>
</dbReference>
<reference evidence="2 3" key="1">
    <citation type="submission" date="2016-10" db="EMBL/GenBank/DDBJ databases">
        <authorList>
            <person name="de Groot N.N."/>
        </authorList>
    </citation>
    <scope>NUCLEOTIDE SEQUENCE [LARGE SCALE GENOMIC DNA]</scope>
    <source>
        <strain evidence="2 3">DSM 25584</strain>
    </source>
</reference>
<dbReference type="PANTHER" id="PTHR36842">
    <property type="entry name" value="PROTEIN TOLB HOMOLOG"/>
    <property type="match status" value="1"/>
</dbReference>
<dbReference type="EMBL" id="FNCE01000005">
    <property type="protein sequence ID" value="SDG07667.1"/>
    <property type="molecule type" value="Genomic_DNA"/>
</dbReference>
<evidence type="ECO:0000313" key="3">
    <source>
        <dbReference type="Proteomes" id="UP000199415"/>
    </source>
</evidence>
<dbReference type="AlphaFoldDB" id="A0A1G7RA75"/>
<proteinExistence type="predicted"/>
<feature type="region of interest" description="Disordered" evidence="1">
    <location>
        <begin position="340"/>
        <end position="361"/>
    </location>
</feature>